<dbReference type="Proteomes" id="UP001597085">
    <property type="component" value="Unassembled WGS sequence"/>
</dbReference>
<dbReference type="EMBL" id="JBHUDK010000002">
    <property type="protein sequence ID" value="MFD1597531.1"/>
    <property type="molecule type" value="Genomic_DNA"/>
</dbReference>
<evidence type="ECO:0000313" key="2">
    <source>
        <dbReference type="Proteomes" id="UP001597085"/>
    </source>
</evidence>
<dbReference type="PANTHER" id="PTHR39550:SF1">
    <property type="entry name" value="SLL0658 PROTEIN"/>
    <property type="match status" value="1"/>
</dbReference>
<accession>A0ABD6CIL0</accession>
<sequence length="159" mass="17546">MTVVSNTSPLLNLALIERLRLIDAQFGEVVVPTAVWNKLTAGFDGRDRIEAFRDQGGIRVVSPDPTDLRIEFERELDHGEAAAIAYAIDIDADRVLIDEREGRATATRHDVPVTGVVGILLQASSRGKVDLETELDALREAGFWISDALYERALEMDAE</sequence>
<dbReference type="Pfam" id="PF11848">
    <property type="entry name" value="DUF3368"/>
    <property type="match status" value="1"/>
</dbReference>
<dbReference type="AlphaFoldDB" id="A0ABD6CIL0"/>
<reference evidence="1 2" key="1">
    <citation type="journal article" date="2019" name="Int. J. Syst. Evol. Microbiol.">
        <title>The Global Catalogue of Microorganisms (GCM) 10K type strain sequencing project: providing services to taxonomists for standard genome sequencing and annotation.</title>
        <authorList>
            <consortium name="The Broad Institute Genomics Platform"/>
            <consortium name="The Broad Institute Genome Sequencing Center for Infectious Disease"/>
            <person name="Wu L."/>
            <person name="Ma J."/>
        </authorList>
    </citation>
    <scope>NUCLEOTIDE SEQUENCE [LARGE SCALE GENOMIC DNA]</scope>
    <source>
        <strain evidence="1 2">CGMCC 1.12121</strain>
    </source>
</reference>
<evidence type="ECO:0000313" key="1">
    <source>
        <dbReference type="EMBL" id="MFD1597531.1"/>
    </source>
</evidence>
<protein>
    <submittedName>
        <fullName evidence="1">DUF3368 domain-containing protein</fullName>
    </submittedName>
</protein>
<gene>
    <name evidence="1" type="ORF">ACFSBX_00930</name>
</gene>
<dbReference type="PANTHER" id="PTHR39550">
    <property type="entry name" value="SLL0658 PROTEIN"/>
    <property type="match status" value="1"/>
</dbReference>
<keyword evidence="2" id="KW-1185">Reference proteome</keyword>
<proteinExistence type="predicted"/>
<organism evidence="1 2">
    <name type="scientific">Halobellus rarus</name>
    <dbReference type="NCBI Taxonomy" id="1126237"/>
    <lineage>
        <taxon>Archaea</taxon>
        <taxon>Methanobacteriati</taxon>
        <taxon>Methanobacteriota</taxon>
        <taxon>Stenosarchaea group</taxon>
        <taxon>Halobacteria</taxon>
        <taxon>Halobacteriales</taxon>
        <taxon>Haloferacaceae</taxon>
        <taxon>Halobellus</taxon>
    </lineage>
</organism>
<comment type="caution">
    <text evidence="1">The sequence shown here is derived from an EMBL/GenBank/DDBJ whole genome shotgun (WGS) entry which is preliminary data.</text>
</comment>
<dbReference type="RefSeq" id="WP_256421592.1">
    <property type="nucleotide sequence ID" value="NZ_JANHDI010000008.1"/>
</dbReference>
<dbReference type="InterPro" id="IPR021799">
    <property type="entry name" value="PIN-like_prokaryotic"/>
</dbReference>
<name>A0ABD6CIL0_9EURY</name>